<dbReference type="VEuPathDB" id="TrichDB:TRFO_06607"/>
<proteinExistence type="predicted"/>
<organism evidence="1 2">
    <name type="scientific">Tritrichomonas foetus</name>
    <dbReference type="NCBI Taxonomy" id="1144522"/>
    <lineage>
        <taxon>Eukaryota</taxon>
        <taxon>Metamonada</taxon>
        <taxon>Parabasalia</taxon>
        <taxon>Tritrichomonadida</taxon>
        <taxon>Tritrichomonadidae</taxon>
        <taxon>Tritrichomonas</taxon>
    </lineage>
</organism>
<dbReference type="PANTHER" id="PTHR24159:SF5">
    <property type="entry name" value="ANK_REP_REGION DOMAIN-CONTAINING PROTEIN"/>
    <property type="match status" value="1"/>
</dbReference>
<dbReference type="Proteomes" id="UP000179807">
    <property type="component" value="Unassembled WGS sequence"/>
</dbReference>
<protein>
    <recommendedName>
        <fullName evidence="3">DUF3447 domain-containing protein</fullName>
    </recommendedName>
</protein>
<evidence type="ECO:0008006" key="3">
    <source>
        <dbReference type="Google" id="ProtNLM"/>
    </source>
</evidence>
<dbReference type="InterPro" id="IPR036770">
    <property type="entry name" value="Ankyrin_rpt-contain_sf"/>
</dbReference>
<evidence type="ECO:0000313" key="2">
    <source>
        <dbReference type="Proteomes" id="UP000179807"/>
    </source>
</evidence>
<dbReference type="EMBL" id="MLAK01000816">
    <property type="protein sequence ID" value="OHT03759.1"/>
    <property type="molecule type" value="Genomic_DNA"/>
</dbReference>
<sequence>MEKLVGFDELSKTITILRNLQELVMSLVTCDEVQVSDESRKLFDYFHQISISNNLAIYEGFIRLFVHFSVHFISKDDQKNQKIYLNILNELISNHSLKTAFYPSSTLVSLFKLNKHFLLFMIKQGVIPVSSLKYEFLDDRFLFLFFVPEFRLDNKELYIECKREFCLDSEYITLIYESTKQSDQKLQFGNKLDMFRECSYDYEPPDFELNLEVRQNIHSNGELSCIIRKDDLDSFIHFLTENVKFSINSKITPSFLENNCDINDGYKGISLLEYSMAFGSINIFRYLWLNNVEYSEESLKYCIIGGNYEILHILEEESKFKFTKESYLTSLKYYQSKISEYLRNSLGIDSPTLFKSFSLINSTSNYEFLYKYFDNIINEIDCSNSQINENYKLQEKLIESYLLSNKLFYAFYSFITQNPEVDINKKDKIIILFKFWDFYLPFIVLFYIKHV</sequence>
<name>A0A1J4JX81_9EUKA</name>
<dbReference type="PANTHER" id="PTHR24159">
    <property type="match status" value="1"/>
</dbReference>
<reference evidence="1" key="1">
    <citation type="submission" date="2016-10" db="EMBL/GenBank/DDBJ databases">
        <authorList>
            <person name="Benchimol M."/>
            <person name="Almeida L.G."/>
            <person name="Vasconcelos A.T."/>
            <person name="Perreira-Neves A."/>
            <person name="Rosa I.A."/>
            <person name="Tasca T."/>
            <person name="Bogo M.R."/>
            <person name="de Souza W."/>
        </authorList>
    </citation>
    <scope>NUCLEOTIDE SEQUENCE [LARGE SCALE GENOMIC DNA]</scope>
    <source>
        <strain evidence="1">K</strain>
    </source>
</reference>
<dbReference type="RefSeq" id="XP_068356895.1">
    <property type="nucleotide sequence ID" value="XM_068493194.1"/>
</dbReference>
<gene>
    <name evidence="1" type="ORF">TRFO_06607</name>
</gene>
<dbReference type="SUPFAM" id="SSF48403">
    <property type="entry name" value="Ankyrin repeat"/>
    <property type="match status" value="1"/>
</dbReference>
<keyword evidence="2" id="KW-1185">Reference proteome</keyword>
<accession>A0A1J4JX81</accession>
<dbReference type="GeneID" id="94827898"/>
<dbReference type="AlphaFoldDB" id="A0A1J4JX81"/>
<comment type="caution">
    <text evidence="1">The sequence shown here is derived from an EMBL/GenBank/DDBJ whole genome shotgun (WGS) entry which is preliminary data.</text>
</comment>
<evidence type="ECO:0000313" key="1">
    <source>
        <dbReference type="EMBL" id="OHT03759.1"/>
    </source>
</evidence>